<comment type="caution">
    <text evidence="1">The sequence shown here is derived from an EMBL/GenBank/DDBJ whole genome shotgun (WGS) entry which is preliminary data.</text>
</comment>
<dbReference type="EMBL" id="JACHHQ010000007">
    <property type="protein sequence ID" value="MBB5201452.1"/>
    <property type="molecule type" value="Genomic_DNA"/>
</dbReference>
<name>A0A840RW93_9BURK</name>
<accession>A0A840RW93</accession>
<protein>
    <submittedName>
        <fullName evidence="1">Uncharacterized protein</fullName>
    </submittedName>
</protein>
<sequence length="54" mass="5914">MLNILLVTERDDAINNKEEKKFEDSIVVIDAAQNTKGTPGGAILEGAYFVRSFA</sequence>
<dbReference type="Proteomes" id="UP000571084">
    <property type="component" value="Unassembled WGS sequence"/>
</dbReference>
<organism evidence="1 2">
    <name type="scientific">Glaciimonas immobilis</name>
    <dbReference type="NCBI Taxonomy" id="728004"/>
    <lineage>
        <taxon>Bacteria</taxon>
        <taxon>Pseudomonadati</taxon>
        <taxon>Pseudomonadota</taxon>
        <taxon>Betaproteobacteria</taxon>
        <taxon>Burkholderiales</taxon>
        <taxon>Oxalobacteraceae</taxon>
        <taxon>Glaciimonas</taxon>
    </lineage>
</organism>
<evidence type="ECO:0000313" key="2">
    <source>
        <dbReference type="Proteomes" id="UP000571084"/>
    </source>
</evidence>
<keyword evidence="2" id="KW-1185">Reference proteome</keyword>
<dbReference type="AlphaFoldDB" id="A0A840RW93"/>
<proteinExistence type="predicted"/>
<evidence type="ECO:0000313" key="1">
    <source>
        <dbReference type="EMBL" id="MBB5201452.1"/>
    </source>
</evidence>
<dbReference type="RefSeq" id="WP_168053837.1">
    <property type="nucleotide sequence ID" value="NZ_JAAOZT010000003.1"/>
</dbReference>
<gene>
    <name evidence="1" type="ORF">HNR39_003305</name>
</gene>
<reference evidence="1 2" key="1">
    <citation type="submission" date="2020-08" db="EMBL/GenBank/DDBJ databases">
        <title>Genomic Encyclopedia of Type Strains, Phase IV (KMG-IV): sequencing the most valuable type-strain genomes for metagenomic binning, comparative biology and taxonomic classification.</title>
        <authorList>
            <person name="Goeker M."/>
        </authorList>
    </citation>
    <scope>NUCLEOTIDE SEQUENCE [LARGE SCALE GENOMIC DNA]</scope>
    <source>
        <strain evidence="1 2">DSM 23240</strain>
    </source>
</reference>